<accession>A0ABT5XA55</accession>
<reference evidence="1 2" key="1">
    <citation type="submission" date="2023-03" db="EMBL/GenBank/DDBJ databases">
        <title>WGS of Methanotrichaceae archaeon Mx.</title>
        <authorList>
            <person name="Sorokin D.Y."/>
            <person name="Merkel A.Y."/>
        </authorList>
    </citation>
    <scope>NUCLEOTIDE SEQUENCE [LARGE SCALE GENOMIC DNA]</scope>
    <source>
        <strain evidence="1 2">Mx</strain>
    </source>
</reference>
<keyword evidence="2" id="KW-1185">Reference proteome</keyword>
<evidence type="ECO:0000313" key="2">
    <source>
        <dbReference type="Proteomes" id="UP001220010"/>
    </source>
</evidence>
<evidence type="ECO:0000313" key="1">
    <source>
        <dbReference type="EMBL" id="MDF0591550.1"/>
    </source>
</evidence>
<protein>
    <recommendedName>
        <fullName evidence="3">Tyr recombinase domain-containing protein</fullName>
    </recommendedName>
</protein>
<name>A0ABT5XA55_9EURY</name>
<comment type="caution">
    <text evidence="1">The sequence shown here is derived from an EMBL/GenBank/DDBJ whole genome shotgun (WGS) entry which is preliminary data.</text>
</comment>
<dbReference type="EMBL" id="JARFPK010000047">
    <property type="protein sequence ID" value="MDF0591550.1"/>
    <property type="molecule type" value="Genomic_DNA"/>
</dbReference>
<organism evidence="1 2">
    <name type="scientific">Candidatus Methanocrinis natronophilus</name>
    <dbReference type="NCBI Taxonomy" id="3033396"/>
    <lineage>
        <taxon>Archaea</taxon>
        <taxon>Methanobacteriati</taxon>
        <taxon>Methanobacteriota</taxon>
        <taxon>Stenosarchaea group</taxon>
        <taxon>Methanomicrobia</taxon>
        <taxon>Methanotrichales</taxon>
        <taxon>Methanotrichaceae</taxon>
        <taxon>Methanocrinis</taxon>
    </lineage>
</organism>
<proteinExistence type="predicted"/>
<sequence>MRDKGGRPLYVVTPHALRHFHAVRALDLGKTPQRPSGSIGAYRPEDDLRLLKADINHRRKIYEGFEV</sequence>
<gene>
    <name evidence="1" type="ORF">P0O15_10300</name>
</gene>
<evidence type="ECO:0008006" key="3">
    <source>
        <dbReference type="Google" id="ProtNLM"/>
    </source>
</evidence>
<dbReference type="RefSeq" id="WP_316967281.1">
    <property type="nucleotide sequence ID" value="NZ_JARFPK010000047.1"/>
</dbReference>
<dbReference type="Proteomes" id="UP001220010">
    <property type="component" value="Unassembled WGS sequence"/>
</dbReference>